<protein>
    <submittedName>
        <fullName evidence="4">Prothymosin alpha</fullName>
    </submittedName>
</protein>
<reference evidence="4" key="2">
    <citation type="submission" date="2019-09" db="UniProtKB">
        <authorList>
            <consortium name="WormBaseParasite"/>
        </authorList>
    </citation>
    <scope>IDENTIFICATION</scope>
</reference>
<evidence type="ECO:0000313" key="4">
    <source>
        <dbReference type="WBParaSite" id="HPBE_0000605701-mRNA-1"/>
    </source>
</evidence>
<proteinExistence type="predicted"/>
<feature type="region of interest" description="Disordered" evidence="1">
    <location>
        <begin position="1"/>
        <end position="73"/>
    </location>
</feature>
<evidence type="ECO:0000256" key="1">
    <source>
        <dbReference type="SAM" id="MobiDB-lite"/>
    </source>
</evidence>
<reference evidence="2 3" key="1">
    <citation type="submission" date="2018-11" db="EMBL/GenBank/DDBJ databases">
        <authorList>
            <consortium name="Pathogen Informatics"/>
        </authorList>
    </citation>
    <scope>NUCLEOTIDE SEQUENCE [LARGE SCALE GENOMIC DNA]</scope>
</reference>
<organism evidence="3 4">
    <name type="scientific">Heligmosomoides polygyrus</name>
    <name type="common">Parasitic roundworm</name>
    <dbReference type="NCBI Taxonomy" id="6339"/>
    <lineage>
        <taxon>Eukaryota</taxon>
        <taxon>Metazoa</taxon>
        <taxon>Ecdysozoa</taxon>
        <taxon>Nematoda</taxon>
        <taxon>Chromadorea</taxon>
        <taxon>Rhabditida</taxon>
        <taxon>Rhabditina</taxon>
        <taxon>Rhabditomorpha</taxon>
        <taxon>Strongyloidea</taxon>
        <taxon>Heligmosomidae</taxon>
        <taxon>Heligmosomoides</taxon>
    </lineage>
</organism>
<keyword evidence="3" id="KW-1185">Reference proteome</keyword>
<dbReference type="AlphaFoldDB" id="A0A183FH50"/>
<feature type="compositionally biased region" description="Basic and acidic residues" evidence="1">
    <location>
        <begin position="11"/>
        <end position="67"/>
    </location>
</feature>
<dbReference type="WBParaSite" id="HPBE_0000605701-mRNA-1">
    <property type="protein sequence ID" value="HPBE_0000605701-mRNA-1"/>
    <property type="gene ID" value="HPBE_0000605701"/>
</dbReference>
<sequence>MEPEQEEEEQEPRPEEKENKEESSLHEEEGEKAEAGAEQEKRKAAPRDNSEKNEKKNDEEKTKERTNALRSVPGLGGFMLTVVTTRLITARRVRWADGWLTLSRLDDGDTAAAHTICCADRVSSSSVDDDRG</sequence>
<gene>
    <name evidence="2" type="ORF">HPBE_LOCUS6058</name>
</gene>
<dbReference type="Proteomes" id="UP000050761">
    <property type="component" value="Unassembled WGS sequence"/>
</dbReference>
<accession>A0A183FH50</accession>
<dbReference type="EMBL" id="UZAH01025588">
    <property type="protein sequence ID" value="VDO66768.1"/>
    <property type="molecule type" value="Genomic_DNA"/>
</dbReference>
<name>A0A183FH50_HELPZ</name>
<feature type="compositionally biased region" description="Acidic residues" evidence="1">
    <location>
        <begin position="1"/>
        <end position="10"/>
    </location>
</feature>
<evidence type="ECO:0000313" key="3">
    <source>
        <dbReference type="Proteomes" id="UP000050761"/>
    </source>
</evidence>
<accession>A0A3P8AQM2</accession>
<evidence type="ECO:0000313" key="2">
    <source>
        <dbReference type="EMBL" id="VDO66768.1"/>
    </source>
</evidence>